<protein>
    <submittedName>
        <fullName evidence="1">Uncharacterized protein</fullName>
    </submittedName>
</protein>
<name>A0AAV7L898_PLEWA</name>
<gene>
    <name evidence="1" type="ORF">NDU88_005014</name>
</gene>
<comment type="caution">
    <text evidence="1">The sequence shown here is derived from an EMBL/GenBank/DDBJ whole genome shotgun (WGS) entry which is preliminary data.</text>
</comment>
<dbReference type="EMBL" id="JANPWB010000016">
    <property type="protein sequence ID" value="KAJ1084868.1"/>
    <property type="molecule type" value="Genomic_DNA"/>
</dbReference>
<accession>A0AAV7L898</accession>
<dbReference type="AlphaFoldDB" id="A0AAV7L898"/>
<reference evidence="1" key="1">
    <citation type="journal article" date="2022" name="bioRxiv">
        <title>Sequencing and chromosome-scale assembly of the giantPleurodeles waltlgenome.</title>
        <authorList>
            <person name="Brown T."/>
            <person name="Elewa A."/>
            <person name="Iarovenko S."/>
            <person name="Subramanian E."/>
            <person name="Araus A.J."/>
            <person name="Petzold A."/>
            <person name="Susuki M."/>
            <person name="Suzuki K.-i.T."/>
            <person name="Hayashi T."/>
            <person name="Toyoda A."/>
            <person name="Oliveira C."/>
            <person name="Osipova E."/>
            <person name="Leigh N.D."/>
            <person name="Simon A."/>
            <person name="Yun M.H."/>
        </authorList>
    </citation>
    <scope>NUCLEOTIDE SEQUENCE</scope>
    <source>
        <strain evidence="1">20211129_DDA</strain>
        <tissue evidence="1">Liver</tissue>
    </source>
</reference>
<sequence>MQPSLTCAHDAALATPGVALVGPSSFHACSHDCVETGHSPGCFRHIISKDFGNLLRYEVWQVRKEHLNPQKRKKCRRGDDVCNVTLHLSPAPEKQIHPLSPTSVTASPLPLAADPLNLAALKPQLSVVHSSHPCSLKLRESSRLAYFKKKSKLESEVNSGEIAPALGRGELTMSVITDVLPTAFGSLTTAALIHCSASPAFSQSVSHDEVSHSPPQEGQETATFSKHKLSPIIISSDRSFDVREWVTSLAASPAPLYQQDGLVASCHDHPQDCSIAHLTSLPAAQWTHSPAGGIRQMLPRSSSGAGDASSQIEFNKGELNDQSLLDLSCFQSEITKSSDWGIQLCAYLHDCCKWLRLAKAFANLPIHCAVFEQPLR</sequence>
<evidence type="ECO:0000313" key="2">
    <source>
        <dbReference type="Proteomes" id="UP001066276"/>
    </source>
</evidence>
<dbReference type="Proteomes" id="UP001066276">
    <property type="component" value="Chromosome 12"/>
</dbReference>
<evidence type="ECO:0000313" key="1">
    <source>
        <dbReference type="EMBL" id="KAJ1084868.1"/>
    </source>
</evidence>
<keyword evidence="2" id="KW-1185">Reference proteome</keyword>
<organism evidence="1 2">
    <name type="scientific">Pleurodeles waltl</name>
    <name type="common">Iberian ribbed newt</name>
    <dbReference type="NCBI Taxonomy" id="8319"/>
    <lineage>
        <taxon>Eukaryota</taxon>
        <taxon>Metazoa</taxon>
        <taxon>Chordata</taxon>
        <taxon>Craniata</taxon>
        <taxon>Vertebrata</taxon>
        <taxon>Euteleostomi</taxon>
        <taxon>Amphibia</taxon>
        <taxon>Batrachia</taxon>
        <taxon>Caudata</taxon>
        <taxon>Salamandroidea</taxon>
        <taxon>Salamandridae</taxon>
        <taxon>Pleurodelinae</taxon>
        <taxon>Pleurodeles</taxon>
    </lineage>
</organism>
<proteinExistence type="predicted"/>